<dbReference type="SUPFAM" id="SSF54373">
    <property type="entry name" value="FAD-linked reductases, C-terminal domain"/>
    <property type="match status" value="1"/>
</dbReference>
<dbReference type="InterPro" id="IPR004572">
    <property type="entry name" value="Protoporphyrinogen_oxidase"/>
</dbReference>
<comment type="subcellular location">
    <subcellularLocation>
        <location evidence="13">Mitochondrion inner membrane</location>
    </subcellularLocation>
</comment>
<comment type="catalytic activity">
    <reaction evidence="12 13">
        <text>protoporphyrinogen IX + 3 O2 = protoporphyrin IX + 3 H2O2</text>
        <dbReference type="Rhea" id="RHEA:25576"/>
        <dbReference type="ChEBI" id="CHEBI:15379"/>
        <dbReference type="ChEBI" id="CHEBI:16240"/>
        <dbReference type="ChEBI" id="CHEBI:57306"/>
        <dbReference type="ChEBI" id="CHEBI:57307"/>
        <dbReference type="EC" id="1.3.3.4"/>
    </reaction>
</comment>
<evidence type="ECO:0000256" key="4">
    <source>
        <dbReference type="ARBA" id="ARBA00012867"/>
    </source>
</evidence>
<sequence>MSLQPLPKNATVAMLGAGISGLTFTYFLSKLRPDLSFQIFEKSNRPGGWMCSPRLLVSDSHESIILEKGPRTLRGVKNGSLFMIDILRNLNLHDEVEVIHKSSKANRKYITDAQGEIVQVPNSFTTAVDFFKRVQCLDGSLISGLIKEPFVKSSSHDETVEQFFRRRFGSTVLTENVASAIIHGVYAGDIGKLSIKSVMPFLKDIETQSGSVIKHVFKSMIKSKKPNKSPPSVELELYEKLISPQANLPTLQSNLKSFPMIKLKNGMETLPKYLAQYLEYNTNTEIHYDTPVNECDPKLGQVNGQSFDHIRSTINTHSLAQSIQSSDSLVSKLKGVSYVSIFLTNVYTKKPILLPKDKPGFGFLRPRHLSIENNAQALLGVIYDSDIENHVQSLFNKEKTTPSGEYNKITMMMGGHYYNHWNIPSNKLNLKIVLDVLQEKLNVDVSKYNLKIIEEGQELQVDSIGDDDIVVSCSLHRDCIPQYNLGYQELKQDVLDLVEKEHYKLSFGGTVFAEGIGVPDCVSNSFTDAVKLM</sequence>
<comment type="function">
    <text evidence="1 13">Catalyzes the 6-electron oxidation of protoporphyrinogen-IX to form protoporphyrin-IX.</text>
</comment>
<reference evidence="15 16" key="1">
    <citation type="journal article" date="2022" name="DNA Res.">
        <title>Genome analysis of five recently described species of the CUG-Ser clade uncovers Candida theae as a new hybrid lineage with pathogenic potential in the Candida parapsilosis species complex.</title>
        <authorList>
            <person name="Mixao V."/>
            <person name="Del Olmo V."/>
            <person name="Hegedusova E."/>
            <person name="Saus E."/>
            <person name="Pryszcz L."/>
            <person name="Cillingova A."/>
            <person name="Nosek J."/>
            <person name="Gabaldon T."/>
        </authorList>
    </citation>
    <scope>NUCLEOTIDE SEQUENCE [LARGE SCALE GENOMIC DNA]</scope>
    <source>
        <strain evidence="15 16">CBS 12239</strain>
    </source>
</reference>
<dbReference type="PANTHER" id="PTHR42923">
    <property type="entry name" value="PROTOPORPHYRINOGEN OXIDASE"/>
    <property type="match status" value="1"/>
</dbReference>
<evidence type="ECO:0000256" key="11">
    <source>
        <dbReference type="ARBA" id="ARBA00044160"/>
    </source>
</evidence>
<keyword evidence="9 13" id="KW-0350">Heme biosynthesis</keyword>
<comment type="caution">
    <text evidence="15">The sequence shown here is derived from an EMBL/GenBank/DDBJ whole genome shotgun (WGS) entry which is preliminary data.</text>
</comment>
<evidence type="ECO:0000256" key="2">
    <source>
        <dbReference type="ARBA" id="ARBA00005073"/>
    </source>
</evidence>
<keyword evidence="16" id="KW-1185">Reference proteome</keyword>
<dbReference type="NCBIfam" id="TIGR00562">
    <property type="entry name" value="proto_IX_ox"/>
    <property type="match status" value="1"/>
</dbReference>
<dbReference type="SUPFAM" id="SSF51905">
    <property type="entry name" value="FAD/NAD(P)-binding domain"/>
    <property type="match status" value="1"/>
</dbReference>
<evidence type="ECO:0000256" key="1">
    <source>
        <dbReference type="ARBA" id="ARBA00002600"/>
    </source>
</evidence>
<evidence type="ECO:0000313" key="16">
    <source>
        <dbReference type="Proteomes" id="UP001204833"/>
    </source>
</evidence>
<dbReference type="GO" id="GO:0004729">
    <property type="term" value="F:oxygen-dependent protoporphyrinogen oxidase activity"/>
    <property type="evidence" value="ECO:0007669"/>
    <property type="project" value="UniProtKB-UniRule"/>
</dbReference>
<keyword evidence="6 13" id="KW-0274">FAD</keyword>
<keyword evidence="10 13" id="KW-0627">Porphyrin biosynthesis</keyword>
<evidence type="ECO:0000313" key="15">
    <source>
        <dbReference type="EMBL" id="KAI5965464.1"/>
    </source>
</evidence>
<proteinExistence type="inferred from homology"/>
<dbReference type="Gene3D" id="3.50.50.60">
    <property type="entry name" value="FAD/NAD(P)-binding domain"/>
    <property type="match status" value="1"/>
</dbReference>
<evidence type="ECO:0000259" key="14">
    <source>
        <dbReference type="Pfam" id="PF01593"/>
    </source>
</evidence>
<dbReference type="GO" id="GO:0006782">
    <property type="term" value="P:protoporphyrinogen IX biosynthetic process"/>
    <property type="evidence" value="ECO:0007669"/>
    <property type="project" value="UniProtKB-UniRule"/>
</dbReference>
<accession>A0AAD5G0J2</accession>
<dbReference type="FunFam" id="3.50.50.60:FF:000276">
    <property type="entry name" value="Protoporphyrinogen oxidase"/>
    <property type="match status" value="1"/>
</dbReference>
<evidence type="ECO:0000256" key="5">
    <source>
        <dbReference type="ARBA" id="ARBA00022630"/>
    </source>
</evidence>
<dbReference type="InterPro" id="IPR002937">
    <property type="entry name" value="Amino_oxidase"/>
</dbReference>
<comment type="pathway">
    <text evidence="2 13">Porphyrin-containing compound metabolism; protoporphyrin-IX biosynthesis; protoporphyrin-IX from protoporphyrinogen-IX: step 1/1.</text>
</comment>
<evidence type="ECO:0000256" key="7">
    <source>
        <dbReference type="ARBA" id="ARBA00023002"/>
    </source>
</evidence>
<keyword evidence="7 13" id="KW-0560">Oxidoreductase</keyword>
<evidence type="ECO:0000256" key="9">
    <source>
        <dbReference type="ARBA" id="ARBA00023133"/>
    </source>
</evidence>
<organism evidence="15 16">
    <name type="scientific">Candida theae</name>
    <dbReference type="NCBI Taxonomy" id="1198502"/>
    <lineage>
        <taxon>Eukaryota</taxon>
        <taxon>Fungi</taxon>
        <taxon>Dikarya</taxon>
        <taxon>Ascomycota</taxon>
        <taxon>Saccharomycotina</taxon>
        <taxon>Pichiomycetes</taxon>
        <taxon>Debaryomycetaceae</taxon>
        <taxon>Candida/Lodderomyces clade</taxon>
        <taxon>Candida</taxon>
    </lineage>
</organism>
<dbReference type="InterPro" id="IPR050464">
    <property type="entry name" value="Zeta_carotene_desat/Oxidored"/>
</dbReference>
<dbReference type="AlphaFoldDB" id="A0AAD5G0J2"/>
<evidence type="ECO:0000256" key="10">
    <source>
        <dbReference type="ARBA" id="ARBA00023244"/>
    </source>
</evidence>
<protein>
    <recommendedName>
        <fullName evidence="11 13">Protoporphyrinogen oxidase</fullName>
        <ecNumber evidence="4 13">1.3.3.4</ecNumber>
    </recommendedName>
</protein>
<evidence type="ECO:0000256" key="3">
    <source>
        <dbReference type="ARBA" id="ARBA00010551"/>
    </source>
</evidence>
<evidence type="ECO:0000256" key="13">
    <source>
        <dbReference type="RuleBase" id="RU367069"/>
    </source>
</evidence>
<feature type="domain" description="Amine oxidase" evidence="14">
    <location>
        <begin position="19"/>
        <end position="442"/>
    </location>
</feature>
<dbReference type="RefSeq" id="XP_051610728.1">
    <property type="nucleotide sequence ID" value="XM_051755229.1"/>
</dbReference>
<name>A0AAD5G0J2_9ASCO</name>
<dbReference type="GeneID" id="76148789"/>
<dbReference type="InterPro" id="IPR036188">
    <property type="entry name" value="FAD/NAD-bd_sf"/>
</dbReference>
<evidence type="ECO:0000256" key="6">
    <source>
        <dbReference type="ARBA" id="ARBA00022827"/>
    </source>
</evidence>
<evidence type="ECO:0000256" key="12">
    <source>
        <dbReference type="ARBA" id="ARBA00047554"/>
    </source>
</evidence>
<dbReference type="GO" id="GO:0005743">
    <property type="term" value="C:mitochondrial inner membrane"/>
    <property type="evidence" value="ECO:0007669"/>
    <property type="project" value="UniProtKB-SubCell"/>
</dbReference>
<keyword evidence="8" id="KW-0496">Mitochondrion</keyword>
<dbReference type="EC" id="1.3.3.4" evidence="4 13"/>
<dbReference type="Proteomes" id="UP001204833">
    <property type="component" value="Unassembled WGS sequence"/>
</dbReference>
<dbReference type="EMBL" id="JAIHNG010000044">
    <property type="protein sequence ID" value="KAI5965464.1"/>
    <property type="molecule type" value="Genomic_DNA"/>
</dbReference>
<gene>
    <name evidence="15" type="ORF">KGF57_000730</name>
</gene>
<comment type="cofactor">
    <cofactor evidence="13">
        <name>FAD</name>
        <dbReference type="ChEBI" id="CHEBI:57692"/>
    </cofactor>
    <text evidence="13">Binds 1 FAD per subunit.</text>
</comment>
<comment type="similarity">
    <text evidence="3 13">Belongs to the protoporphyrinogen/coproporphyrinogen oxidase family. Protoporphyrinogen oxidase subfamily.</text>
</comment>
<dbReference type="PANTHER" id="PTHR42923:SF3">
    <property type="entry name" value="PROTOPORPHYRINOGEN OXIDASE"/>
    <property type="match status" value="1"/>
</dbReference>
<keyword evidence="5 13" id="KW-0285">Flavoprotein</keyword>
<dbReference type="Pfam" id="PF01593">
    <property type="entry name" value="Amino_oxidase"/>
    <property type="match status" value="1"/>
</dbReference>
<evidence type="ECO:0000256" key="8">
    <source>
        <dbReference type="ARBA" id="ARBA00023128"/>
    </source>
</evidence>